<dbReference type="PANTHER" id="PTHR13887">
    <property type="entry name" value="GLUTATHIONE S-TRANSFERASE KAPPA"/>
    <property type="match status" value="1"/>
</dbReference>
<evidence type="ECO:0000313" key="9">
    <source>
        <dbReference type="Proteomes" id="UP001500218"/>
    </source>
</evidence>
<comment type="similarity">
    <text evidence="1">Belongs to the thioredoxin family. DsbA subfamily.</text>
</comment>
<keyword evidence="9" id="KW-1185">Reference proteome</keyword>
<evidence type="ECO:0000256" key="6">
    <source>
        <dbReference type="SAM" id="Phobius"/>
    </source>
</evidence>
<gene>
    <name evidence="8" type="ORF">GCM10009682_15960</name>
</gene>
<evidence type="ECO:0000256" key="4">
    <source>
        <dbReference type="ARBA" id="ARBA00023157"/>
    </source>
</evidence>
<sequence length="262" mass="27041">MASPAGKWVNRVGKKPAESAEMRKGKAAIAGARSPARWPLIVGGVVIVGLLVAIVATLVVSANKEKPEPISTSGPMVVPTGATTGGALVSGKADAPVRLEVYLDYMCPYCGQFERANGEEIARLVGAGTVRLETYPLAFLDEASSGTQYSTRAANAAATVSDRAADKFIAFNNSLFAHQPAEGGEGLTDDAIASLARDAGVPAEVTDAFGDRTFVPWVADSTKKAFAGGLQGTPTVKIDGVQFTGDLYKAGPLTEAINQAAK</sequence>
<dbReference type="EMBL" id="BAAALT010000039">
    <property type="protein sequence ID" value="GAA1795053.1"/>
    <property type="molecule type" value="Genomic_DNA"/>
</dbReference>
<keyword evidence="3" id="KW-0560">Oxidoreductase</keyword>
<proteinExistence type="inferred from homology"/>
<feature type="transmembrane region" description="Helical" evidence="6">
    <location>
        <begin position="40"/>
        <end position="60"/>
    </location>
</feature>
<accession>A0ABN2LNU2</accession>
<keyword evidence="2" id="KW-0732">Signal</keyword>
<evidence type="ECO:0000313" key="8">
    <source>
        <dbReference type="EMBL" id="GAA1795053.1"/>
    </source>
</evidence>
<reference evidence="8 9" key="1">
    <citation type="journal article" date="2019" name="Int. J. Syst. Evol. Microbiol.">
        <title>The Global Catalogue of Microorganisms (GCM) 10K type strain sequencing project: providing services to taxonomists for standard genome sequencing and annotation.</title>
        <authorList>
            <consortium name="The Broad Institute Genomics Platform"/>
            <consortium name="The Broad Institute Genome Sequencing Center for Infectious Disease"/>
            <person name="Wu L."/>
            <person name="Ma J."/>
        </authorList>
    </citation>
    <scope>NUCLEOTIDE SEQUENCE [LARGE SCALE GENOMIC DNA]</scope>
    <source>
        <strain evidence="8 9">JCM 13250</strain>
    </source>
</reference>
<keyword evidence="6" id="KW-1133">Transmembrane helix</keyword>
<keyword evidence="6" id="KW-0812">Transmembrane</keyword>
<keyword evidence="5" id="KW-0676">Redox-active center</keyword>
<dbReference type="PANTHER" id="PTHR13887:SF14">
    <property type="entry name" value="DISULFIDE BOND FORMATION PROTEIN D"/>
    <property type="match status" value="1"/>
</dbReference>
<evidence type="ECO:0000256" key="1">
    <source>
        <dbReference type="ARBA" id="ARBA00005791"/>
    </source>
</evidence>
<comment type="caution">
    <text evidence="8">The sequence shown here is derived from an EMBL/GenBank/DDBJ whole genome shotgun (WGS) entry which is preliminary data.</text>
</comment>
<keyword evidence="4" id="KW-1015">Disulfide bond</keyword>
<dbReference type="InterPro" id="IPR036249">
    <property type="entry name" value="Thioredoxin-like_sf"/>
</dbReference>
<evidence type="ECO:0000256" key="3">
    <source>
        <dbReference type="ARBA" id="ARBA00023002"/>
    </source>
</evidence>
<dbReference type="InterPro" id="IPR012336">
    <property type="entry name" value="Thioredoxin-like_fold"/>
</dbReference>
<dbReference type="SUPFAM" id="SSF52833">
    <property type="entry name" value="Thioredoxin-like"/>
    <property type="match status" value="1"/>
</dbReference>
<keyword evidence="6" id="KW-0472">Membrane</keyword>
<evidence type="ECO:0000256" key="5">
    <source>
        <dbReference type="ARBA" id="ARBA00023284"/>
    </source>
</evidence>
<dbReference type="Pfam" id="PF13462">
    <property type="entry name" value="Thioredoxin_4"/>
    <property type="match status" value="1"/>
</dbReference>
<feature type="domain" description="Thioredoxin-like fold" evidence="7">
    <location>
        <begin position="84"/>
        <end position="246"/>
    </location>
</feature>
<dbReference type="Gene3D" id="3.40.30.10">
    <property type="entry name" value="Glutaredoxin"/>
    <property type="match status" value="1"/>
</dbReference>
<organism evidence="8 9">
    <name type="scientific">Luedemannella flava</name>
    <dbReference type="NCBI Taxonomy" id="349316"/>
    <lineage>
        <taxon>Bacteria</taxon>
        <taxon>Bacillati</taxon>
        <taxon>Actinomycetota</taxon>
        <taxon>Actinomycetes</taxon>
        <taxon>Micromonosporales</taxon>
        <taxon>Micromonosporaceae</taxon>
        <taxon>Luedemannella</taxon>
    </lineage>
</organism>
<name>A0ABN2LNU2_9ACTN</name>
<protein>
    <recommendedName>
        <fullName evidence="7">Thioredoxin-like fold domain-containing protein</fullName>
    </recommendedName>
</protein>
<evidence type="ECO:0000259" key="7">
    <source>
        <dbReference type="Pfam" id="PF13462"/>
    </source>
</evidence>
<dbReference type="Proteomes" id="UP001500218">
    <property type="component" value="Unassembled WGS sequence"/>
</dbReference>
<evidence type="ECO:0000256" key="2">
    <source>
        <dbReference type="ARBA" id="ARBA00022729"/>
    </source>
</evidence>